<dbReference type="PaxDb" id="4577-GRMZM2G318375_P01"/>
<sequence length="207" mass="23174">MFDRPGQRKTPSWPAQGPRWIHVTQSNFLQPEKKSSRPSPATELSKLEAGNAKLCLCCYYPKHIAAPKGGMLWRHWRMTCLLCKSSFPAAPGVALSSLTQHGKDESNSEKKRRTSPLLKKAEERMFGGSYIGWIWQIRQEPSPSRSERKKERMGAWGPVLVVELSLRMGRVRHAGPATTVGTQDLPPPSFVLHFSSSLPATRLGELD</sequence>
<evidence type="ECO:0000313" key="1">
    <source>
        <dbReference type="EMBL" id="AQK68151.1"/>
    </source>
</evidence>
<gene>
    <name evidence="1" type="ORF">ZEAMMB73_Zm00001d015139</name>
</gene>
<dbReference type="EMBL" id="CM000781">
    <property type="protein sequence ID" value="AQK68151.1"/>
    <property type="molecule type" value="Genomic_DNA"/>
</dbReference>
<dbReference type="AlphaFoldDB" id="A0A1D6GZI5"/>
<dbReference type="InParanoid" id="A0A1D6GZI5"/>
<name>A0A1D6GZI5_MAIZE</name>
<protein>
    <submittedName>
        <fullName evidence="1">Uncharacterized protein</fullName>
    </submittedName>
</protein>
<proteinExistence type="predicted"/>
<dbReference type="IntAct" id="A0A1D6GZI5">
    <property type="interactions" value="2"/>
</dbReference>
<organism evidence="1">
    <name type="scientific">Zea mays</name>
    <name type="common">Maize</name>
    <dbReference type="NCBI Taxonomy" id="4577"/>
    <lineage>
        <taxon>Eukaryota</taxon>
        <taxon>Viridiplantae</taxon>
        <taxon>Streptophyta</taxon>
        <taxon>Embryophyta</taxon>
        <taxon>Tracheophyta</taxon>
        <taxon>Spermatophyta</taxon>
        <taxon>Magnoliopsida</taxon>
        <taxon>Liliopsida</taxon>
        <taxon>Poales</taxon>
        <taxon>Poaceae</taxon>
        <taxon>PACMAD clade</taxon>
        <taxon>Panicoideae</taxon>
        <taxon>Andropogonodae</taxon>
        <taxon>Andropogoneae</taxon>
        <taxon>Tripsacinae</taxon>
        <taxon>Zea</taxon>
    </lineage>
</organism>
<reference evidence="1" key="1">
    <citation type="submission" date="2015-12" db="EMBL/GenBank/DDBJ databases">
        <title>Update maize B73 reference genome by single molecule sequencing technologies.</title>
        <authorList>
            <consortium name="Maize Genome Sequencing Project"/>
            <person name="Ware D."/>
        </authorList>
    </citation>
    <scope>NUCLEOTIDE SEQUENCE</scope>
    <source>
        <tissue evidence="1">Seedling</tissue>
    </source>
</reference>
<accession>A0A1D6GZI5</accession>